<organism evidence="1 2">
    <name type="scientific">Coniosporium uncinatum</name>
    <dbReference type="NCBI Taxonomy" id="93489"/>
    <lineage>
        <taxon>Eukaryota</taxon>
        <taxon>Fungi</taxon>
        <taxon>Dikarya</taxon>
        <taxon>Ascomycota</taxon>
        <taxon>Pezizomycotina</taxon>
        <taxon>Dothideomycetes</taxon>
        <taxon>Dothideomycetes incertae sedis</taxon>
        <taxon>Coniosporium</taxon>
    </lineage>
</organism>
<evidence type="ECO:0000313" key="2">
    <source>
        <dbReference type="Proteomes" id="UP001186974"/>
    </source>
</evidence>
<comment type="caution">
    <text evidence="1">The sequence shown here is derived from an EMBL/GenBank/DDBJ whole genome shotgun (WGS) entry which is preliminary data.</text>
</comment>
<proteinExistence type="predicted"/>
<sequence length="269" mass="30021">MALTHLPNANVLALDHADSAALLRSVLDSQFKDIPESIAELPKRRTHSQRPEAQKIAKTLFPGYGPEKALILYELLRSKANSTLIKRAAQDKGWEEYDQQKWVKVMHEPWNPDANPANTADLKALPMLVKVGPSSEFADVFASLKADVQNDWVSSSVSDTKLFPGSKPGLEAVSNTTPLLEFKRGVVYEDGRLDLCRMVVGPDHIDELMDTLDTNSSVRHFLLGNNIISNRGARRIARFIREHPGRMETCYLAGNHIKDNGLKDITWAL</sequence>
<accession>A0ACC3D5N4</accession>
<reference evidence="1" key="1">
    <citation type="submission" date="2024-09" db="EMBL/GenBank/DDBJ databases">
        <title>Black Yeasts Isolated from many extreme environments.</title>
        <authorList>
            <person name="Coleine C."/>
            <person name="Stajich J.E."/>
            <person name="Selbmann L."/>
        </authorList>
    </citation>
    <scope>NUCLEOTIDE SEQUENCE</scope>
    <source>
        <strain evidence="1">CCFEE 5737</strain>
    </source>
</reference>
<gene>
    <name evidence="1" type="ORF">LTS18_004544</name>
</gene>
<evidence type="ECO:0000313" key="1">
    <source>
        <dbReference type="EMBL" id="KAK3062239.1"/>
    </source>
</evidence>
<name>A0ACC3D5N4_9PEZI</name>
<dbReference type="EMBL" id="JAWDJW010007398">
    <property type="protein sequence ID" value="KAK3062239.1"/>
    <property type="molecule type" value="Genomic_DNA"/>
</dbReference>
<dbReference type="Proteomes" id="UP001186974">
    <property type="component" value="Unassembled WGS sequence"/>
</dbReference>
<protein>
    <submittedName>
        <fullName evidence="1">Uncharacterized protein</fullName>
    </submittedName>
</protein>
<keyword evidence="2" id="KW-1185">Reference proteome</keyword>